<comment type="caution">
    <text evidence="3">The sequence shown here is derived from an EMBL/GenBank/DDBJ whole genome shotgun (WGS) entry which is preliminary data.</text>
</comment>
<dbReference type="EMBL" id="VFFF01000002">
    <property type="protein sequence ID" value="TNY31211.1"/>
    <property type="molecule type" value="Genomic_DNA"/>
</dbReference>
<dbReference type="InterPro" id="IPR036812">
    <property type="entry name" value="NAD(P)_OxRdtase_dom_sf"/>
</dbReference>
<protein>
    <submittedName>
        <fullName evidence="3">Aldo/keto reductase</fullName>
    </submittedName>
</protein>
<dbReference type="InterPro" id="IPR023210">
    <property type="entry name" value="NADP_OxRdtase_dom"/>
</dbReference>
<dbReference type="PROSITE" id="PS00062">
    <property type="entry name" value="ALDOKETO_REDUCTASE_2"/>
    <property type="match status" value="1"/>
</dbReference>
<gene>
    <name evidence="3" type="ORF">FHY64_14360</name>
</gene>
<proteinExistence type="predicted"/>
<dbReference type="PANTHER" id="PTHR43364:SF4">
    <property type="entry name" value="NAD(P)-LINKED OXIDOREDUCTASE SUPERFAMILY PROTEIN"/>
    <property type="match status" value="1"/>
</dbReference>
<dbReference type="PANTHER" id="PTHR43364">
    <property type="entry name" value="NADH-SPECIFIC METHYLGLYOXAL REDUCTASE-RELATED"/>
    <property type="match status" value="1"/>
</dbReference>
<feature type="domain" description="NADP-dependent oxidoreductase" evidence="2">
    <location>
        <begin position="18"/>
        <end position="298"/>
    </location>
</feature>
<keyword evidence="1" id="KW-0560">Oxidoreductase</keyword>
<keyword evidence="4" id="KW-1185">Reference proteome</keyword>
<evidence type="ECO:0000313" key="3">
    <source>
        <dbReference type="EMBL" id="TNY31211.1"/>
    </source>
</evidence>
<evidence type="ECO:0000313" key="4">
    <source>
        <dbReference type="Proteomes" id="UP000314011"/>
    </source>
</evidence>
<dbReference type="GO" id="GO:0016491">
    <property type="term" value="F:oxidoreductase activity"/>
    <property type="evidence" value="ECO:0007669"/>
    <property type="project" value="UniProtKB-KW"/>
</dbReference>
<dbReference type="Proteomes" id="UP000314011">
    <property type="component" value="Unassembled WGS sequence"/>
</dbReference>
<dbReference type="Pfam" id="PF00248">
    <property type="entry name" value="Aldo_ket_red"/>
    <property type="match status" value="1"/>
</dbReference>
<dbReference type="RefSeq" id="WP_140196003.1">
    <property type="nucleotide sequence ID" value="NZ_CP065915.1"/>
</dbReference>
<dbReference type="GO" id="GO:0005829">
    <property type="term" value="C:cytosol"/>
    <property type="evidence" value="ECO:0007669"/>
    <property type="project" value="TreeGrafter"/>
</dbReference>
<evidence type="ECO:0000256" key="1">
    <source>
        <dbReference type="ARBA" id="ARBA00023002"/>
    </source>
</evidence>
<reference evidence="3 4" key="1">
    <citation type="submission" date="2019-06" db="EMBL/GenBank/DDBJ databases">
        <title>Genome of new Rhodobacteraceae sp. SM1903.</title>
        <authorList>
            <person name="Ren X."/>
        </authorList>
    </citation>
    <scope>NUCLEOTIDE SEQUENCE [LARGE SCALE GENOMIC DNA]</scope>
    <source>
        <strain evidence="3 4">SM1903</strain>
    </source>
</reference>
<accession>A0A5C5G917</accession>
<name>A0A5C5G917_9RHOB</name>
<evidence type="ECO:0000259" key="2">
    <source>
        <dbReference type="Pfam" id="PF00248"/>
    </source>
</evidence>
<dbReference type="InterPro" id="IPR050523">
    <property type="entry name" value="AKR_Detox_Biosynth"/>
</dbReference>
<dbReference type="Gene3D" id="3.20.20.100">
    <property type="entry name" value="NADP-dependent oxidoreductase domain"/>
    <property type="match status" value="1"/>
</dbReference>
<dbReference type="AlphaFoldDB" id="A0A5C5G917"/>
<sequence>MTQTHTLRTLSGKPLSDLTFGTMQFGAGADEAESRAMYDACRAAGINHFDTAVGYAEGESERIVGPFVKAEREDVFLATKVAFAGGAGRDNIRKQFDQCRSQLGMDSVDLLYIHRWDGETALEETFSTLAEMQEQGAIRHIGVSNFAAWQVMKAQAVAQTLGTRIDALQPMFSLVKRQAEVELFPMANDQGIGIFPYSPLGGGLLTGKYARGESGRLTENEMYRKRYDVDWMRKAAESLSDIAEELGTHPATLAVAWVAAHPNGPSPIISARSMAQLEPSLAASDFAMDGALFARLAALTPAPPPATDRLEEA</sequence>
<dbReference type="SUPFAM" id="SSF51430">
    <property type="entry name" value="NAD(P)-linked oxidoreductase"/>
    <property type="match status" value="1"/>
</dbReference>
<dbReference type="OrthoDB" id="9803483at2"/>
<organism evidence="3 4">
    <name type="scientific">Pelagovum pacificum</name>
    <dbReference type="NCBI Taxonomy" id="2588711"/>
    <lineage>
        <taxon>Bacteria</taxon>
        <taxon>Pseudomonadati</taxon>
        <taxon>Pseudomonadota</taxon>
        <taxon>Alphaproteobacteria</taxon>
        <taxon>Rhodobacterales</taxon>
        <taxon>Paracoccaceae</taxon>
        <taxon>Pelagovum</taxon>
    </lineage>
</organism>
<dbReference type="InterPro" id="IPR018170">
    <property type="entry name" value="Aldo/ket_reductase_CS"/>
</dbReference>